<proteinExistence type="predicted"/>
<evidence type="ECO:0000313" key="2">
    <source>
        <dbReference type="EMBL" id="NIJ11836.1"/>
    </source>
</evidence>
<keyword evidence="3" id="KW-1185">Reference proteome</keyword>
<accession>A0A7X5UPN8</accession>
<organism evidence="2 3">
    <name type="scientific">Saccharomonospora amisosensis</name>
    <dbReference type="NCBI Taxonomy" id="1128677"/>
    <lineage>
        <taxon>Bacteria</taxon>
        <taxon>Bacillati</taxon>
        <taxon>Actinomycetota</taxon>
        <taxon>Actinomycetes</taxon>
        <taxon>Pseudonocardiales</taxon>
        <taxon>Pseudonocardiaceae</taxon>
        <taxon>Saccharomonospora</taxon>
    </lineage>
</organism>
<evidence type="ECO:0000259" key="1">
    <source>
        <dbReference type="Pfam" id="PF01872"/>
    </source>
</evidence>
<dbReference type="InterPro" id="IPR002734">
    <property type="entry name" value="RibDG_C"/>
</dbReference>
<gene>
    <name evidence="2" type="ORF">FHU38_002180</name>
</gene>
<protein>
    <submittedName>
        <fullName evidence="2">Dihydrofolate reductase</fullName>
    </submittedName>
</protein>
<sequence length="215" mass="23383">MRTLTYLVASTIDGYITGPGNTNPDFLLLDGDHVAPLREEYPEMYPTHARSPLGLDEVPNRHFDTVLQGRGSYEIGLREGITNAYRHLRSIVFSTTITSPDPTVKVVHTDPVAKVRELKRQDGMGSWLCGGGELATTLRDEIDELIIQLNPVAAGDGIGLFDGAGFAPERYDLVRSTARNSGVVVLTYPQARRVSTPARSRPGPVSTVAGALIRK</sequence>
<dbReference type="GO" id="GO:0009231">
    <property type="term" value="P:riboflavin biosynthetic process"/>
    <property type="evidence" value="ECO:0007669"/>
    <property type="project" value="InterPro"/>
</dbReference>
<dbReference type="AlphaFoldDB" id="A0A7X5UPN8"/>
<dbReference type="EMBL" id="JAAOYM010000001">
    <property type="protein sequence ID" value="NIJ11836.1"/>
    <property type="molecule type" value="Genomic_DNA"/>
</dbReference>
<dbReference type="InterPro" id="IPR024072">
    <property type="entry name" value="DHFR-like_dom_sf"/>
</dbReference>
<dbReference type="Proteomes" id="UP000545493">
    <property type="component" value="Unassembled WGS sequence"/>
</dbReference>
<comment type="caution">
    <text evidence="2">The sequence shown here is derived from an EMBL/GenBank/DDBJ whole genome shotgun (WGS) entry which is preliminary data.</text>
</comment>
<reference evidence="2 3" key="1">
    <citation type="submission" date="2020-03" db="EMBL/GenBank/DDBJ databases">
        <title>Sequencing the genomes of 1000 actinobacteria strains.</title>
        <authorList>
            <person name="Klenk H.-P."/>
        </authorList>
    </citation>
    <scope>NUCLEOTIDE SEQUENCE [LARGE SCALE GENOMIC DNA]</scope>
    <source>
        <strain evidence="2 3">DSM 45685</strain>
    </source>
</reference>
<dbReference type="PANTHER" id="PTHR38011">
    <property type="entry name" value="DIHYDROFOLATE REDUCTASE FAMILY PROTEIN (AFU_ORTHOLOGUE AFUA_8G06820)"/>
    <property type="match status" value="1"/>
</dbReference>
<dbReference type="Pfam" id="PF01872">
    <property type="entry name" value="RibD_C"/>
    <property type="match status" value="1"/>
</dbReference>
<dbReference type="InterPro" id="IPR050765">
    <property type="entry name" value="Riboflavin_Biosynth_HTPR"/>
</dbReference>
<dbReference type="Gene3D" id="3.40.430.10">
    <property type="entry name" value="Dihydrofolate Reductase, subunit A"/>
    <property type="match status" value="1"/>
</dbReference>
<name>A0A7X5UPN8_9PSEU</name>
<evidence type="ECO:0000313" key="3">
    <source>
        <dbReference type="Proteomes" id="UP000545493"/>
    </source>
</evidence>
<dbReference type="GO" id="GO:0008703">
    <property type="term" value="F:5-amino-6-(5-phosphoribosylamino)uracil reductase activity"/>
    <property type="evidence" value="ECO:0007669"/>
    <property type="project" value="InterPro"/>
</dbReference>
<dbReference type="PANTHER" id="PTHR38011:SF11">
    <property type="entry name" value="2,5-DIAMINO-6-RIBOSYLAMINO-4(3H)-PYRIMIDINONE 5'-PHOSPHATE REDUCTASE"/>
    <property type="match status" value="1"/>
</dbReference>
<dbReference type="RefSeq" id="WP_167169695.1">
    <property type="nucleotide sequence ID" value="NZ_JAAOYM010000001.1"/>
</dbReference>
<feature type="domain" description="Bacterial bifunctional deaminase-reductase C-terminal" evidence="1">
    <location>
        <begin position="101"/>
        <end position="185"/>
    </location>
</feature>
<dbReference type="SUPFAM" id="SSF53597">
    <property type="entry name" value="Dihydrofolate reductase-like"/>
    <property type="match status" value="1"/>
</dbReference>